<evidence type="ECO:0000313" key="3">
    <source>
        <dbReference type="Proteomes" id="UP001597417"/>
    </source>
</evidence>
<evidence type="ECO:0000256" key="1">
    <source>
        <dbReference type="SAM" id="SignalP"/>
    </source>
</evidence>
<gene>
    <name evidence="2" type="ORF">ACFSXZ_38095</name>
</gene>
<keyword evidence="1" id="KW-0732">Signal</keyword>
<feature type="chain" id="PRO_5046991408" evidence="1">
    <location>
        <begin position="28"/>
        <end position="145"/>
    </location>
</feature>
<keyword evidence="3" id="KW-1185">Reference proteome</keyword>
<accession>A0ABW5G569</accession>
<reference evidence="3" key="1">
    <citation type="journal article" date="2019" name="Int. J. Syst. Evol. Microbiol.">
        <title>The Global Catalogue of Microorganisms (GCM) 10K type strain sequencing project: providing services to taxonomists for standard genome sequencing and annotation.</title>
        <authorList>
            <consortium name="The Broad Institute Genomics Platform"/>
            <consortium name="The Broad Institute Genome Sequencing Center for Infectious Disease"/>
            <person name="Wu L."/>
            <person name="Ma J."/>
        </authorList>
    </citation>
    <scope>NUCLEOTIDE SEQUENCE [LARGE SCALE GENOMIC DNA]</scope>
    <source>
        <strain evidence="3">CGMCC 4.7645</strain>
    </source>
</reference>
<dbReference type="EMBL" id="JBHUKR010000025">
    <property type="protein sequence ID" value="MFD2422158.1"/>
    <property type="molecule type" value="Genomic_DNA"/>
</dbReference>
<comment type="caution">
    <text evidence="2">The sequence shown here is derived from an EMBL/GenBank/DDBJ whole genome shotgun (WGS) entry which is preliminary data.</text>
</comment>
<feature type="signal peptide" evidence="1">
    <location>
        <begin position="1"/>
        <end position="27"/>
    </location>
</feature>
<evidence type="ECO:0000313" key="2">
    <source>
        <dbReference type="EMBL" id="MFD2422158.1"/>
    </source>
</evidence>
<organism evidence="2 3">
    <name type="scientific">Amycolatopsis pigmentata</name>
    <dbReference type="NCBI Taxonomy" id="450801"/>
    <lineage>
        <taxon>Bacteria</taxon>
        <taxon>Bacillati</taxon>
        <taxon>Actinomycetota</taxon>
        <taxon>Actinomycetes</taxon>
        <taxon>Pseudonocardiales</taxon>
        <taxon>Pseudonocardiaceae</taxon>
        <taxon>Amycolatopsis</taxon>
    </lineage>
</organism>
<dbReference type="RefSeq" id="WP_378271112.1">
    <property type="nucleotide sequence ID" value="NZ_JBHUKR010000025.1"/>
</dbReference>
<sequence length="145" mass="15391">METLKRIALVFALMVGLIAGLATPAQAEEIHAYTPQNPSYESVTAGGTFTGQVSFSGPTYAWSVQIALDIQAGIVGPVVENTTLTCDGKVVASSHHIEQSDYLFHGSSAVDTDCNKYVLDGTLQFTYQGAVGTVIIYDPFVVRAS</sequence>
<protein>
    <submittedName>
        <fullName evidence="2">Uncharacterized protein</fullName>
    </submittedName>
</protein>
<dbReference type="Proteomes" id="UP001597417">
    <property type="component" value="Unassembled WGS sequence"/>
</dbReference>
<name>A0ABW5G569_9PSEU</name>
<proteinExistence type="predicted"/>